<evidence type="ECO:0000313" key="2">
    <source>
        <dbReference type="Proteomes" id="UP001485043"/>
    </source>
</evidence>
<proteinExistence type="predicted"/>
<name>A0AAW1RF00_9CHLO</name>
<reference evidence="1 2" key="1">
    <citation type="journal article" date="2024" name="Nat. Commun.">
        <title>Phylogenomics reveals the evolutionary origins of lichenization in chlorophyte algae.</title>
        <authorList>
            <person name="Puginier C."/>
            <person name="Libourel C."/>
            <person name="Otte J."/>
            <person name="Skaloud P."/>
            <person name="Haon M."/>
            <person name="Grisel S."/>
            <person name="Petersen M."/>
            <person name="Berrin J.G."/>
            <person name="Delaux P.M."/>
            <person name="Dal Grande F."/>
            <person name="Keller J."/>
        </authorList>
    </citation>
    <scope>NUCLEOTIDE SEQUENCE [LARGE SCALE GENOMIC DNA]</scope>
    <source>
        <strain evidence="1 2">SAG 2523</strain>
    </source>
</reference>
<dbReference type="EMBL" id="JALJOV010002260">
    <property type="protein sequence ID" value="KAK9832025.1"/>
    <property type="molecule type" value="Genomic_DNA"/>
</dbReference>
<keyword evidence="2" id="KW-1185">Reference proteome</keyword>
<dbReference type="AlphaFoldDB" id="A0AAW1RF00"/>
<protein>
    <submittedName>
        <fullName evidence="1">Uncharacterized protein</fullName>
    </submittedName>
</protein>
<gene>
    <name evidence="1" type="ORF">WJX84_010888</name>
</gene>
<accession>A0AAW1RF00</accession>
<sequence>MTGHGTTPGTLVGVVAALRHRLWLATDSAEASSVRIRHCTYINNTNRFAEVYLQDGPITPLESSYSDPY</sequence>
<comment type="caution">
    <text evidence="1">The sequence shown here is derived from an EMBL/GenBank/DDBJ whole genome shotgun (WGS) entry which is preliminary data.</text>
</comment>
<organism evidence="1 2">
    <name type="scientific">Apatococcus fuscideae</name>
    <dbReference type="NCBI Taxonomy" id="2026836"/>
    <lineage>
        <taxon>Eukaryota</taxon>
        <taxon>Viridiplantae</taxon>
        <taxon>Chlorophyta</taxon>
        <taxon>core chlorophytes</taxon>
        <taxon>Trebouxiophyceae</taxon>
        <taxon>Chlorellales</taxon>
        <taxon>Chlorellaceae</taxon>
        <taxon>Apatococcus</taxon>
    </lineage>
</organism>
<evidence type="ECO:0000313" key="1">
    <source>
        <dbReference type="EMBL" id="KAK9832025.1"/>
    </source>
</evidence>
<dbReference type="Proteomes" id="UP001485043">
    <property type="component" value="Unassembled WGS sequence"/>
</dbReference>